<dbReference type="Pfam" id="PF25601">
    <property type="entry name" value="AAA_lid_14"/>
    <property type="match status" value="1"/>
</dbReference>
<dbReference type="GO" id="GO:0003677">
    <property type="term" value="F:DNA binding"/>
    <property type="evidence" value="ECO:0007669"/>
    <property type="project" value="UniProtKB-KW"/>
</dbReference>
<dbReference type="PANTHER" id="PTHR32071">
    <property type="entry name" value="TRANSCRIPTIONAL REGULATORY PROTEIN"/>
    <property type="match status" value="1"/>
</dbReference>
<dbReference type="InterPro" id="IPR003018">
    <property type="entry name" value="GAF"/>
</dbReference>
<dbReference type="InterPro" id="IPR025662">
    <property type="entry name" value="Sigma_54_int_dom_ATP-bd_1"/>
</dbReference>
<dbReference type="InterPro" id="IPR058031">
    <property type="entry name" value="AAA_lid_NorR"/>
</dbReference>
<evidence type="ECO:0000256" key="3">
    <source>
        <dbReference type="ARBA" id="ARBA00023015"/>
    </source>
</evidence>
<evidence type="ECO:0000256" key="1">
    <source>
        <dbReference type="ARBA" id="ARBA00022741"/>
    </source>
</evidence>
<keyword evidence="8" id="KW-1185">Reference proteome</keyword>
<evidence type="ECO:0000256" key="4">
    <source>
        <dbReference type="ARBA" id="ARBA00023125"/>
    </source>
</evidence>
<dbReference type="SUPFAM" id="SSF55781">
    <property type="entry name" value="GAF domain-like"/>
    <property type="match status" value="1"/>
</dbReference>
<reference evidence="7 8" key="1">
    <citation type="submission" date="2024-02" db="EMBL/GenBank/DDBJ databases">
        <title>Genome sequence of Aquincola sp. MAHUQ-54.</title>
        <authorList>
            <person name="Huq M.A."/>
        </authorList>
    </citation>
    <scope>NUCLEOTIDE SEQUENCE [LARGE SCALE GENOMIC DNA]</scope>
    <source>
        <strain evidence="7 8">MAHUQ-54</strain>
    </source>
</reference>
<name>A0AAW9QE39_9BURK</name>
<proteinExistence type="predicted"/>
<evidence type="ECO:0000259" key="6">
    <source>
        <dbReference type="PROSITE" id="PS50045"/>
    </source>
</evidence>
<keyword evidence="4" id="KW-0238">DNA-binding</keyword>
<keyword evidence="2" id="KW-0067">ATP-binding</keyword>
<dbReference type="RefSeq" id="WP_332288520.1">
    <property type="nucleotide sequence ID" value="NZ_JAZIBG010000019.1"/>
</dbReference>
<dbReference type="GO" id="GO:0006355">
    <property type="term" value="P:regulation of DNA-templated transcription"/>
    <property type="evidence" value="ECO:0007669"/>
    <property type="project" value="InterPro"/>
</dbReference>
<dbReference type="InterPro" id="IPR003593">
    <property type="entry name" value="AAA+_ATPase"/>
</dbReference>
<dbReference type="Gene3D" id="3.40.50.300">
    <property type="entry name" value="P-loop containing nucleotide triphosphate hydrolases"/>
    <property type="match status" value="1"/>
</dbReference>
<dbReference type="Gene3D" id="1.10.8.60">
    <property type="match status" value="1"/>
</dbReference>
<evidence type="ECO:0000313" key="7">
    <source>
        <dbReference type="EMBL" id="MEF7613577.1"/>
    </source>
</evidence>
<dbReference type="SUPFAM" id="SSF52540">
    <property type="entry name" value="P-loop containing nucleoside triphosphate hydrolases"/>
    <property type="match status" value="1"/>
</dbReference>
<dbReference type="FunFam" id="3.40.50.300:FF:000006">
    <property type="entry name" value="DNA-binding transcriptional regulator NtrC"/>
    <property type="match status" value="1"/>
</dbReference>
<dbReference type="GO" id="GO:0005524">
    <property type="term" value="F:ATP binding"/>
    <property type="evidence" value="ECO:0007669"/>
    <property type="project" value="UniProtKB-KW"/>
</dbReference>
<dbReference type="EMBL" id="JAZIBG010000019">
    <property type="protein sequence ID" value="MEF7613577.1"/>
    <property type="molecule type" value="Genomic_DNA"/>
</dbReference>
<evidence type="ECO:0000313" key="8">
    <source>
        <dbReference type="Proteomes" id="UP001336250"/>
    </source>
</evidence>
<evidence type="ECO:0000256" key="5">
    <source>
        <dbReference type="ARBA" id="ARBA00023163"/>
    </source>
</evidence>
<gene>
    <name evidence="7" type="ORF">V4F39_06595</name>
</gene>
<keyword evidence="5" id="KW-0804">Transcription</keyword>
<accession>A0AAW9QE39</accession>
<dbReference type="AlphaFoldDB" id="A0AAW9QE39"/>
<keyword evidence="3" id="KW-0805">Transcription regulation</keyword>
<dbReference type="PROSITE" id="PS00675">
    <property type="entry name" value="SIGMA54_INTERACT_1"/>
    <property type="match status" value="1"/>
</dbReference>
<dbReference type="PROSITE" id="PS50045">
    <property type="entry name" value="SIGMA54_INTERACT_4"/>
    <property type="match status" value="1"/>
</dbReference>
<protein>
    <submittedName>
        <fullName evidence="7">Sigma-54-dependent Fis family transcriptional regulator</fullName>
    </submittedName>
</protein>
<dbReference type="Gene3D" id="3.30.450.40">
    <property type="match status" value="1"/>
</dbReference>
<comment type="caution">
    <text evidence="7">The sequence shown here is derived from an EMBL/GenBank/DDBJ whole genome shotgun (WGS) entry which is preliminary data.</text>
</comment>
<evidence type="ECO:0000256" key="2">
    <source>
        <dbReference type="ARBA" id="ARBA00022840"/>
    </source>
</evidence>
<dbReference type="SMART" id="SM00382">
    <property type="entry name" value="AAA"/>
    <property type="match status" value="1"/>
</dbReference>
<dbReference type="Pfam" id="PF01590">
    <property type="entry name" value="GAF"/>
    <property type="match status" value="1"/>
</dbReference>
<dbReference type="CDD" id="cd00009">
    <property type="entry name" value="AAA"/>
    <property type="match status" value="1"/>
</dbReference>
<dbReference type="InterPro" id="IPR029016">
    <property type="entry name" value="GAF-like_dom_sf"/>
</dbReference>
<dbReference type="Pfam" id="PF00158">
    <property type="entry name" value="Sigma54_activat"/>
    <property type="match status" value="1"/>
</dbReference>
<dbReference type="InterPro" id="IPR027417">
    <property type="entry name" value="P-loop_NTPase"/>
</dbReference>
<organism evidence="7 8">
    <name type="scientific">Aquincola agrisoli</name>
    <dbReference type="NCBI Taxonomy" id="3119538"/>
    <lineage>
        <taxon>Bacteria</taxon>
        <taxon>Pseudomonadati</taxon>
        <taxon>Pseudomonadota</taxon>
        <taxon>Betaproteobacteria</taxon>
        <taxon>Burkholderiales</taxon>
        <taxon>Sphaerotilaceae</taxon>
        <taxon>Aquincola</taxon>
    </lineage>
</organism>
<dbReference type="InterPro" id="IPR002078">
    <property type="entry name" value="Sigma_54_int"/>
</dbReference>
<dbReference type="Proteomes" id="UP001336250">
    <property type="component" value="Unassembled WGS sequence"/>
</dbReference>
<keyword evidence="1" id="KW-0547">Nucleotide-binding</keyword>
<feature type="domain" description="Sigma-54 factor interaction" evidence="6">
    <location>
        <begin position="339"/>
        <end position="562"/>
    </location>
</feature>
<sequence>MLVQARSAVQDDWRLAQMRALLARRNPGAAEEPPVDILESWARCLDAGLDFSRPVPLAVVEDADLRRRRDEAGRVRELALVELEMLFQQIAGSNFLLAFADTDGIVLDRYADQRFATSHAGAGIPAGSLWTESAAGTNGLGTALACGRSVAVNGPEHFFGQFCDISCTAAPIRDADGRIVGALDASSYFDTRQRHTQALVQMAAAHIENVLLAEQRAAHLVVAIHPRPEFIGTLSAGLLAFGGDGCVSAFNARAAGLLSGLAVRRGTAFEDLFNEPFERFVARLHGSGTRLRDALGSVLAVSCLQPGGIAARRPSVPVSAPASTGRLPRPAASLPAAGEVAEDAAVQQAYTLAAAAVRRGLPVLIQGETGSGKELLARHAHAASGRPGPFVPVNCGAVPAELFEAELFGYVGGAFTGARRQGHEGLLAAAHRGTLLLDEVGELPLPLQAALLRFLDDGLLRPVGGRQLKAVDVQVLAATHVELAQAAAQGRFRADLLYRLDAVTVRLPPLRQRTDFEAAADHALRALQADARLTPAALRRLAEHAWPGNFRELRACLARALLVHPTGLLDAGDVAGVLPPSQREAPGPGLSRLQQGATQAVVAEYRRSGSVSRTARNLRVSRTTVYRHLREAGALD</sequence>